<dbReference type="EMBL" id="LSRE01000008">
    <property type="protein sequence ID" value="KXP00072.1"/>
    <property type="molecule type" value="Genomic_DNA"/>
</dbReference>
<dbReference type="Proteomes" id="UP000070409">
    <property type="component" value="Unassembled WGS sequence"/>
</dbReference>
<organism evidence="2 3">
    <name type="scientific">Tsukamurella pseudospumae</name>
    <dbReference type="NCBI Taxonomy" id="239498"/>
    <lineage>
        <taxon>Bacteria</taxon>
        <taxon>Bacillati</taxon>
        <taxon>Actinomycetota</taxon>
        <taxon>Actinomycetes</taxon>
        <taxon>Mycobacteriales</taxon>
        <taxon>Tsukamurellaceae</taxon>
        <taxon>Tsukamurella</taxon>
    </lineage>
</organism>
<evidence type="ECO:0000313" key="2">
    <source>
        <dbReference type="EMBL" id="KXP10332.1"/>
    </source>
</evidence>
<dbReference type="STRING" id="239498.AXK60_07705"/>
<dbReference type="InterPro" id="IPR023168">
    <property type="entry name" value="GatB_Yqey_C_2"/>
</dbReference>
<dbReference type="InterPro" id="IPR003789">
    <property type="entry name" value="Asn/Gln_tRNA_amidoTrase-B-like"/>
</dbReference>
<dbReference type="OrthoDB" id="5244551at2"/>
<comment type="caution">
    <text evidence="2">The sequence shown here is derived from an EMBL/GenBank/DDBJ whole genome shotgun (WGS) entry which is preliminary data.</text>
</comment>
<evidence type="ECO:0000313" key="4">
    <source>
        <dbReference type="Proteomes" id="UP000070409"/>
    </source>
</evidence>
<dbReference type="PANTHER" id="PTHR28055">
    <property type="entry name" value="ALTERED INHERITANCE OF MITOCHONDRIA PROTEIN 41, MITOCHONDRIAL"/>
    <property type="match status" value="1"/>
</dbReference>
<dbReference type="InterPro" id="IPR019004">
    <property type="entry name" value="YqeY/Aim41"/>
</dbReference>
<dbReference type="RefSeq" id="WP_068571366.1">
    <property type="nucleotide sequence ID" value="NZ_LSRE01000008.1"/>
</dbReference>
<dbReference type="SUPFAM" id="SSF89095">
    <property type="entry name" value="GatB/YqeY motif"/>
    <property type="match status" value="1"/>
</dbReference>
<reference evidence="2" key="2">
    <citation type="submission" date="2016-02" db="EMBL/GenBank/DDBJ databases">
        <authorList>
            <person name="Teng J.L."/>
            <person name="Yang Y."/>
            <person name="Huang Y."/>
            <person name="Guo F."/>
            <person name="Wei W."/>
            <person name="Chen J.H."/>
            <person name="Wong S.Y."/>
            <person name="Lau S.K."/>
            <person name="Woo P.C."/>
        </authorList>
    </citation>
    <scope>NUCLEOTIDE SEQUENCE</scope>
    <source>
        <strain evidence="2">JCM 15929</strain>
    </source>
</reference>
<dbReference type="GO" id="GO:0016884">
    <property type="term" value="F:carbon-nitrogen ligase activity, with glutamine as amido-N-donor"/>
    <property type="evidence" value="ECO:0007669"/>
    <property type="project" value="InterPro"/>
</dbReference>
<dbReference type="Gene3D" id="1.10.10.410">
    <property type="match status" value="1"/>
</dbReference>
<dbReference type="PANTHER" id="PTHR28055:SF1">
    <property type="entry name" value="ALTERED INHERITANCE OF MITOCHONDRIA PROTEIN 41, MITOCHONDRIAL"/>
    <property type="match status" value="1"/>
</dbReference>
<gene>
    <name evidence="2" type="ORF">AXK60_07705</name>
    <name evidence="1" type="ORF">AXK61_15880</name>
</gene>
<dbReference type="InterPro" id="IPR042184">
    <property type="entry name" value="YqeY/Aim41_N"/>
</dbReference>
<dbReference type="EMBL" id="LSRF01000033">
    <property type="protein sequence ID" value="KXP10332.1"/>
    <property type="molecule type" value="Genomic_DNA"/>
</dbReference>
<evidence type="ECO:0000313" key="3">
    <source>
        <dbReference type="Proteomes" id="UP000070258"/>
    </source>
</evidence>
<protein>
    <submittedName>
        <fullName evidence="2">Glutamyl-tRNA amidotransferase</fullName>
    </submittedName>
</protein>
<evidence type="ECO:0000313" key="1">
    <source>
        <dbReference type="EMBL" id="KXP00072.1"/>
    </source>
</evidence>
<dbReference type="Proteomes" id="UP000070258">
    <property type="component" value="Unassembled WGS sequence"/>
</dbReference>
<keyword evidence="4" id="KW-1185">Reference proteome</keyword>
<reference evidence="1 4" key="1">
    <citation type="submission" date="2016-02" db="EMBL/GenBank/DDBJ databases">
        <authorList>
            <person name="Teng J.L."/>
            <person name="Tang Y."/>
            <person name="Huang Y."/>
            <person name="Guo F."/>
            <person name="Wei W."/>
            <person name="Chen J.H."/>
            <person name="Wong S.Y."/>
            <person name="Lau S.K."/>
            <person name="Woo P.C."/>
        </authorList>
    </citation>
    <scope>NUCLEOTIDE SEQUENCE [LARGE SCALE GENOMIC DNA]</scope>
    <source>
        <strain evidence="1 4">JCM 13375</strain>
    </source>
</reference>
<accession>A0A138AIW5</accession>
<proteinExistence type="predicted"/>
<dbReference type="Pfam" id="PF09424">
    <property type="entry name" value="YqeY"/>
    <property type="match status" value="1"/>
</dbReference>
<reference evidence="3" key="3">
    <citation type="submission" date="2016-02" db="EMBL/GenBank/DDBJ databases">
        <authorList>
            <person name="Wen L."/>
            <person name="He K."/>
            <person name="Yang H."/>
        </authorList>
    </citation>
    <scope>NUCLEOTIDE SEQUENCE [LARGE SCALE GENOMIC DNA]</scope>
    <source>
        <strain evidence="3">JCM 15929</strain>
    </source>
</reference>
<name>A0A138AIW5_9ACTN</name>
<dbReference type="Gene3D" id="1.10.1510.10">
    <property type="entry name" value="Uncharacterised protein YqeY/AIM41 PF09424, N-terminal domain"/>
    <property type="match status" value="1"/>
</dbReference>
<sequence>MSEVKAAIRDDLKTAMKAKDVLVTGTLRMLLSAIQNEETSGTAHALTDEEFLKVVAREVKKRGEAAEIFAANGRDELADKERAEAEVMSRYLPKQLGDDELNTLVDAAVAEVTAELGEAPTVRQMGQVMKVANAKAAGAADGKRLSSAVKARLA</sequence>
<dbReference type="AlphaFoldDB" id="A0A138AIW5"/>